<dbReference type="InParanoid" id="L8GA93"/>
<proteinExistence type="predicted"/>
<dbReference type="EMBL" id="GL573250">
    <property type="protein sequence ID" value="ELR10095.1"/>
    <property type="molecule type" value="Genomic_DNA"/>
</dbReference>
<dbReference type="VEuPathDB" id="FungiDB:GMDG_04495"/>
<dbReference type="PANTHER" id="PTHR46411:SF3">
    <property type="entry name" value="AAA+ ATPASE DOMAIN-CONTAINING PROTEIN"/>
    <property type="match status" value="1"/>
</dbReference>
<evidence type="ECO:0000259" key="1">
    <source>
        <dbReference type="Pfam" id="PF00004"/>
    </source>
</evidence>
<dbReference type="InterPro" id="IPR027417">
    <property type="entry name" value="P-loop_NTPase"/>
</dbReference>
<accession>L8GA93</accession>
<dbReference type="PANTHER" id="PTHR46411">
    <property type="entry name" value="FAMILY ATPASE, PUTATIVE-RELATED"/>
    <property type="match status" value="1"/>
</dbReference>
<dbReference type="InterPro" id="IPR003959">
    <property type="entry name" value="ATPase_AAA_core"/>
</dbReference>
<dbReference type="Proteomes" id="UP000011064">
    <property type="component" value="Unassembled WGS sequence"/>
</dbReference>
<name>L8GA93_PSED2</name>
<organism evidence="2 3">
    <name type="scientific">Pseudogymnoascus destructans (strain ATCC MYA-4855 / 20631-21)</name>
    <name type="common">Bat white-nose syndrome fungus</name>
    <name type="synonym">Geomyces destructans</name>
    <dbReference type="NCBI Taxonomy" id="658429"/>
    <lineage>
        <taxon>Eukaryota</taxon>
        <taxon>Fungi</taxon>
        <taxon>Dikarya</taxon>
        <taxon>Ascomycota</taxon>
        <taxon>Pezizomycotina</taxon>
        <taxon>Leotiomycetes</taxon>
        <taxon>Thelebolales</taxon>
        <taxon>Thelebolaceae</taxon>
        <taxon>Pseudogymnoascus</taxon>
    </lineage>
</organism>
<evidence type="ECO:0000313" key="2">
    <source>
        <dbReference type="EMBL" id="ELR10095.1"/>
    </source>
</evidence>
<dbReference type="GO" id="GO:0005524">
    <property type="term" value="F:ATP binding"/>
    <property type="evidence" value="ECO:0007669"/>
    <property type="project" value="InterPro"/>
</dbReference>
<dbReference type="SUPFAM" id="SSF52540">
    <property type="entry name" value="P-loop containing nucleoside triphosphate hydrolases"/>
    <property type="match status" value="1"/>
</dbReference>
<dbReference type="OrthoDB" id="10042665at2759"/>
<dbReference type="GO" id="GO:0016887">
    <property type="term" value="F:ATP hydrolysis activity"/>
    <property type="evidence" value="ECO:0007669"/>
    <property type="project" value="InterPro"/>
</dbReference>
<gene>
    <name evidence="2" type="ORF">GMDG_04495</name>
</gene>
<keyword evidence="3" id="KW-1185">Reference proteome</keyword>
<dbReference type="Gene3D" id="3.40.50.300">
    <property type="entry name" value="P-loop containing nucleotide triphosphate hydrolases"/>
    <property type="match status" value="1"/>
</dbReference>
<feature type="domain" description="ATPase AAA-type core" evidence="1">
    <location>
        <begin position="235"/>
        <end position="263"/>
    </location>
</feature>
<protein>
    <recommendedName>
        <fullName evidence="1">ATPase AAA-type core domain-containing protein</fullName>
    </recommendedName>
</protein>
<evidence type="ECO:0000313" key="3">
    <source>
        <dbReference type="Proteomes" id="UP000011064"/>
    </source>
</evidence>
<reference evidence="3" key="1">
    <citation type="submission" date="2010-09" db="EMBL/GenBank/DDBJ databases">
        <title>The genome sequence of Geomyces destructans 20631-21.</title>
        <authorList>
            <consortium name="The Broad Institute Genome Sequencing Platform"/>
            <person name="Cuomo C.A."/>
            <person name="Blehert D.S."/>
            <person name="Lorch J.M."/>
            <person name="Young S.K."/>
            <person name="Zeng Q."/>
            <person name="Gargeya S."/>
            <person name="Fitzgerald M."/>
            <person name="Haas B."/>
            <person name="Abouelleil A."/>
            <person name="Alvarado L."/>
            <person name="Arachchi H.M."/>
            <person name="Berlin A."/>
            <person name="Brown A."/>
            <person name="Chapman S.B."/>
            <person name="Chen Z."/>
            <person name="Dunbar C."/>
            <person name="Freedman E."/>
            <person name="Gearin G."/>
            <person name="Gellesch M."/>
            <person name="Goldberg J."/>
            <person name="Griggs A."/>
            <person name="Gujja S."/>
            <person name="Heiman D."/>
            <person name="Howarth C."/>
            <person name="Larson L."/>
            <person name="Lui A."/>
            <person name="MacDonald P.J.P."/>
            <person name="Montmayeur A."/>
            <person name="Murphy C."/>
            <person name="Neiman D."/>
            <person name="Pearson M."/>
            <person name="Priest M."/>
            <person name="Roberts A."/>
            <person name="Saif S."/>
            <person name="Shea T."/>
            <person name="Shenoy N."/>
            <person name="Sisk P."/>
            <person name="Stolte C."/>
            <person name="Sykes S."/>
            <person name="Wortman J."/>
            <person name="Nusbaum C."/>
            <person name="Birren B."/>
        </authorList>
    </citation>
    <scope>NUCLEOTIDE SEQUENCE [LARGE SCALE GENOMIC DNA]</scope>
    <source>
        <strain evidence="3">ATCC MYA-4855 / 20631-21</strain>
    </source>
</reference>
<sequence>MELNISTSKESIWNLTGRCLGKFQSKLQFSGSAGREISTLSRHFLFQYHESEKSIRETLVESGRKFCFSLIGTQHRQYRGRAFQMKKKKPVEIFINSRIMIDAASFQEINPNYTRPSIFKGSDSIDLWLIVDPASSNQIDESAMKSSMDLDALTDEDFLICSPTVLGFSLNDKLWLEFAVADISEISWNESLFNQVAIPSRSKKLIEALTTFQSGGKAKYTFDDFVEGKGRGLIMLLYGPPGVGKTMTAEGLSEHLKRPLHSLCRKVKQRCETSRGAIVWDV</sequence>
<dbReference type="Pfam" id="PF00004">
    <property type="entry name" value="AAA"/>
    <property type="match status" value="1"/>
</dbReference>
<dbReference type="HOGENOM" id="CLU_987398_0_0_1"/>
<dbReference type="AlphaFoldDB" id="L8GA93"/>
<dbReference type="STRING" id="658429.L8GA93"/>